<evidence type="ECO:0000256" key="2">
    <source>
        <dbReference type="ARBA" id="ARBA00022741"/>
    </source>
</evidence>
<keyword evidence="4" id="KW-1278">Translocase</keyword>
<keyword evidence="1" id="KW-0813">Transport</keyword>
<evidence type="ECO:0000256" key="4">
    <source>
        <dbReference type="ARBA" id="ARBA00022967"/>
    </source>
</evidence>
<dbReference type="CDD" id="cd03214">
    <property type="entry name" value="ABC_Iron-Siderophores_B12_Hemin"/>
    <property type="match status" value="1"/>
</dbReference>
<dbReference type="InterPro" id="IPR003439">
    <property type="entry name" value="ABC_transporter-like_ATP-bd"/>
</dbReference>
<dbReference type="Pfam" id="PF00005">
    <property type="entry name" value="ABC_tran"/>
    <property type="match status" value="1"/>
</dbReference>
<dbReference type="PROSITE" id="PS50893">
    <property type="entry name" value="ABC_TRANSPORTER_2"/>
    <property type="match status" value="1"/>
</dbReference>
<keyword evidence="3 7" id="KW-0067">ATP-binding</keyword>
<evidence type="ECO:0000259" key="6">
    <source>
        <dbReference type="PROSITE" id="PS50893"/>
    </source>
</evidence>
<evidence type="ECO:0000256" key="1">
    <source>
        <dbReference type="ARBA" id="ARBA00022448"/>
    </source>
</evidence>
<dbReference type="SUPFAM" id="SSF52540">
    <property type="entry name" value="P-loop containing nucleoside triphosphate hydrolases"/>
    <property type="match status" value="1"/>
</dbReference>
<dbReference type="PANTHER" id="PTHR42794:SF1">
    <property type="entry name" value="HEMIN IMPORT ATP-BINDING PROTEIN HMUV"/>
    <property type="match status" value="1"/>
</dbReference>
<dbReference type="InterPro" id="IPR017871">
    <property type="entry name" value="ABC_transporter-like_CS"/>
</dbReference>
<keyword evidence="2" id="KW-0547">Nucleotide-binding</keyword>
<gene>
    <name evidence="7" type="ORF">ENS06_01145</name>
</gene>
<dbReference type="Gene3D" id="3.40.50.300">
    <property type="entry name" value="P-loop containing nucleotide triphosphate hydrolases"/>
    <property type="match status" value="1"/>
</dbReference>
<sequence length="273" mass="30316">MKTMVSLEQIVFSYGPIRALDGVSMVVGEGEFFVVAGPNGSGKSTLLKILCGLERPQSGRAELLGRPVSAYRRKERSRLVAYLPQTVPLDFPFSALEVVLMGRHPHVGLLHMEDRNDVDKALEAMARTDVAHLKDRPVTALSGGERQRVFLAQALCREPRLLVLDEPTAALDPAHQVRLMDLLEDLRHERGLTVVMVSHDINLAAMYGDRVLLLKHGRAVCQGPPEEVFTFQTLEETYGCVVLVDKSPLGCFPRVTPVPKRYLQKEGTAKENR</sequence>
<dbReference type="PROSITE" id="PS00211">
    <property type="entry name" value="ABC_TRANSPORTER_1"/>
    <property type="match status" value="1"/>
</dbReference>
<reference evidence="7" key="1">
    <citation type="journal article" date="2020" name="mSystems">
        <title>Genome- and Community-Level Interaction Insights into Carbon Utilization and Element Cycling Functions of Hydrothermarchaeota in Hydrothermal Sediment.</title>
        <authorList>
            <person name="Zhou Z."/>
            <person name="Liu Y."/>
            <person name="Xu W."/>
            <person name="Pan J."/>
            <person name="Luo Z.H."/>
            <person name="Li M."/>
        </authorList>
    </citation>
    <scope>NUCLEOTIDE SEQUENCE [LARGE SCALE GENOMIC DNA]</scope>
    <source>
        <strain evidence="7">SpSt-456</strain>
    </source>
</reference>
<dbReference type="AlphaFoldDB" id="A0A831ZVW8"/>
<protein>
    <submittedName>
        <fullName evidence="7">ABC transporter ATP-binding protein</fullName>
    </submittedName>
</protein>
<name>A0A831ZVW8_9BACT</name>
<feature type="domain" description="ABC transporter" evidence="6">
    <location>
        <begin position="5"/>
        <end position="241"/>
    </location>
</feature>
<comment type="function">
    <text evidence="5">Part of the ABC transporter complex HmuTUV involved in hemin import. Responsible for energy coupling to the transport system.</text>
</comment>
<accession>A0A831ZVW8</accession>
<dbReference type="FunFam" id="3.40.50.300:FF:000134">
    <property type="entry name" value="Iron-enterobactin ABC transporter ATP-binding protein"/>
    <property type="match status" value="1"/>
</dbReference>
<dbReference type="SMART" id="SM00382">
    <property type="entry name" value="AAA"/>
    <property type="match status" value="1"/>
</dbReference>
<dbReference type="PANTHER" id="PTHR42794">
    <property type="entry name" value="HEMIN IMPORT ATP-BINDING PROTEIN HMUV"/>
    <property type="match status" value="1"/>
</dbReference>
<organism evidence="7">
    <name type="scientific">Desulfacinum infernum</name>
    <dbReference type="NCBI Taxonomy" id="35837"/>
    <lineage>
        <taxon>Bacteria</taxon>
        <taxon>Pseudomonadati</taxon>
        <taxon>Thermodesulfobacteriota</taxon>
        <taxon>Syntrophobacteria</taxon>
        <taxon>Syntrophobacterales</taxon>
        <taxon>Syntrophobacteraceae</taxon>
        <taxon>Desulfacinum</taxon>
    </lineage>
</organism>
<dbReference type="GO" id="GO:0016887">
    <property type="term" value="F:ATP hydrolysis activity"/>
    <property type="evidence" value="ECO:0007669"/>
    <property type="project" value="InterPro"/>
</dbReference>
<dbReference type="EMBL" id="DSTK01000005">
    <property type="protein sequence ID" value="HFK95912.1"/>
    <property type="molecule type" value="Genomic_DNA"/>
</dbReference>
<evidence type="ECO:0000256" key="3">
    <source>
        <dbReference type="ARBA" id="ARBA00022840"/>
    </source>
</evidence>
<dbReference type="GO" id="GO:0005524">
    <property type="term" value="F:ATP binding"/>
    <property type="evidence" value="ECO:0007669"/>
    <property type="project" value="UniProtKB-KW"/>
</dbReference>
<dbReference type="InterPro" id="IPR003593">
    <property type="entry name" value="AAA+_ATPase"/>
</dbReference>
<evidence type="ECO:0000256" key="5">
    <source>
        <dbReference type="ARBA" id="ARBA00037066"/>
    </source>
</evidence>
<dbReference type="InterPro" id="IPR027417">
    <property type="entry name" value="P-loop_NTPase"/>
</dbReference>
<evidence type="ECO:0000313" key="7">
    <source>
        <dbReference type="EMBL" id="HFK95912.1"/>
    </source>
</evidence>
<comment type="caution">
    <text evidence="7">The sequence shown here is derived from an EMBL/GenBank/DDBJ whole genome shotgun (WGS) entry which is preliminary data.</text>
</comment>
<proteinExistence type="predicted"/>